<name>A0A2R6NMB4_9APHY</name>
<dbReference type="AlphaFoldDB" id="A0A2R6NMB4"/>
<dbReference type="Proteomes" id="UP000186601">
    <property type="component" value="Unassembled WGS sequence"/>
</dbReference>
<evidence type="ECO:0000259" key="9">
    <source>
        <dbReference type="SMART" id="SM00642"/>
    </source>
</evidence>
<evidence type="ECO:0000256" key="5">
    <source>
        <dbReference type="ARBA" id="ARBA00023295"/>
    </source>
</evidence>
<dbReference type="GO" id="GO:0004556">
    <property type="term" value="F:alpha-amylase activity"/>
    <property type="evidence" value="ECO:0007669"/>
    <property type="project" value="TreeGrafter"/>
</dbReference>
<evidence type="ECO:0000256" key="6">
    <source>
        <dbReference type="ARBA" id="ARBA00026248"/>
    </source>
</evidence>
<keyword evidence="5" id="KW-0326">Glycosidase</keyword>
<proteinExistence type="inferred from homology"/>
<dbReference type="CDD" id="cd11333">
    <property type="entry name" value="AmyAc_SI_OligoGlu_DGase"/>
    <property type="match status" value="1"/>
</dbReference>
<gene>
    <name evidence="10" type="ORF">PHLCEN_2v10627</name>
</gene>
<comment type="catalytic activity">
    <reaction evidence="1">
        <text>Hydrolysis of terminal, non-reducing (1-&gt;4)-linked alpha-D-glucose residues with release of alpha-D-glucose.</text>
        <dbReference type="EC" id="3.2.1.20"/>
    </reaction>
</comment>
<dbReference type="GO" id="GO:0004574">
    <property type="term" value="F:oligo-1,6-glucosidase activity"/>
    <property type="evidence" value="ECO:0007669"/>
    <property type="project" value="TreeGrafter"/>
</dbReference>
<dbReference type="Gene3D" id="3.20.20.80">
    <property type="entry name" value="Glycosidases"/>
    <property type="match status" value="1"/>
</dbReference>
<keyword evidence="4" id="KW-0378">Hydrolase</keyword>
<comment type="caution">
    <text evidence="10">The sequence shown here is derived from an EMBL/GenBank/DDBJ whole genome shotgun (WGS) entry which is preliminary data.</text>
</comment>
<dbReference type="SMART" id="SM00642">
    <property type="entry name" value="Aamy"/>
    <property type="match status" value="1"/>
</dbReference>
<reference evidence="10 11" key="1">
    <citation type="submission" date="2018-02" db="EMBL/GenBank/DDBJ databases">
        <title>Genome sequence of the basidiomycete white-rot fungus Phlebia centrifuga.</title>
        <authorList>
            <person name="Granchi Z."/>
            <person name="Peng M."/>
            <person name="de Vries R.P."/>
            <person name="Hilden K."/>
            <person name="Makela M.R."/>
            <person name="Grigoriev I."/>
            <person name="Riley R."/>
        </authorList>
    </citation>
    <scope>NUCLEOTIDE SEQUENCE [LARGE SCALE GENOMIC DNA]</scope>
    <source>
        <strain evidence="10 11">FBCC195</strain>
    </source>
</reference>
<dbReference type="GO" id="GO:0000025">
    <property type="term" value="P:maltose catabolic process"/>
    <property type="evidence" value="ECO:0007669"/>
    <property type="project" value="TreeGrafter"/>
</dbReference>
<dbReference type="SUPFAM" id="SSF51445">
    <property type="entry name" value="(Trans)glycosidases"/>
    <property type="match status" value="1"/>
</dbReference>
<evidence type="ECO:0000256" key="8">
    <source>
        <dbReference type="ARBA" id="ARBA00073730"/>
    </source>
</evidence>
<dbReference type="GO" id="GO:0004575">
    <property type="term" value="F:sucrose alpha-glucosidase activity"/>
    <property type="evidence" value="ECO:0007669"/>
    <property type="project" value="TreeGrafter"/>
</dbReference>
<sequence length="609" mass="70763">MTTTVITTSAPFNPTRAWWKSAVIYQIYPISFFDSNGDGFGDLNGIHAKLDYLKDLGVDVLWLCPIYKSPLADMGYDISDYHTIDPRYGTLEDWDHLLEGAHKRGMKLIMDLVANHTSDEHEWFKESRSSKTNPKRDWYVWRKPSFDEQGNRRPPNNWKSIFQGSAWEYDQATEEYYLHLFVKEQPDLNWENPAVREAVWTIMRWWLDRGCDGFRMDVINMISKVENLPNAPITDPTSEYQSASLLFTNGPNVHSYIKEMNEKVLSHYDLMTVGETPLTHHPEDIAAYVLPTNKELHMVFHFEQMDLDGDGDSLIQKPWQFTKLKALIEKWQQFNREDGFWNTIYLENHDHARSVSRFGNDSDEWRALSAKLLAILQTTQSGTLFIYQGEEIGMKNFPKSWGLDEYKDVATHNFWNQTKAARERISGGKPVDMSDLLDSFQKKARDHARTPIQWENAPHGGFTTGTPWMRVNDDYPETNVAIQVGDPNSVLSFWKKALALRKEHEVMVHYLQLSYYISLSLILCVFKVYGDFTLHFAHHEQLFAYTRTLDNMKAIVVMNFSTGEINFDSQELGLYGARLALNNYEVEDRPFKDNILRGYEGRIYITGVD</sequence>
<dbReference type="FunFam" id="3.20.20.80:FF:000064">
    <property type="entry name" value="Oligo-1,6-glucosidase"/>
    <property type="match status" value="1"/>
</dbReference>
<evidence type="ECO:0000256" key="4">
    <source>
        <dbReference type="ARBA" id="ARBA00022801"/>
    </source>
</evidence>
<keyword evidence="11" id="KW-1185">Reference proteome</keyword>
<dbReference type="FunFam" id="3.20.20.80:FF:000087">
    <property type="entry name" value="Oligo-1,6-glucosidase IMA1"/>
    <property type="match status" value="1"/>
</dbReference>
<evidence type="ECO:0000256" key="2">
    <source>
        <dbReference type="ARBA" id="ARBA00008061"/>
    </source>
</evidence>
<dbReference type="GO" id="GO:0005987">
    <property type="term" value="P:sucrose catabolic process"/>
    <property type="evidence" value="ECO:0007669"/>
    <property type="project" value="TreeGrafter"/>
</dbReference>
<dbReference type="EC" id="3.2.1.20" evidence="3"/>
<dbReference type="InterPro" id="IPR013780">
    <property type="entry name" value="Glyco_hydro_b"/>
</dbReference>
<dbReference type="STRING" id="98765.A0A2R6NMB4"/>
<dbReference type="PANTHER" id="PTHR10357">
    <property type="entry name" value="ALPHA-AMYLASE FAMILY MEMBER"/>
    <property type="match status" value="1"/>
</dbReference>
<evidence type="ECO:0000256" key="7">
    <source>
        <dbReference type="ARBA" id="ARBA00041343"/>
    </source>
</evidence>
<dbReference type="Gene3D" id="3.90.400.10">
    <property type="entry name" value="Oligo-1,6-glucosidase, Domain 2"/>
    <property type="match status" value="1"/>
</dbReference>
<evidence type="ECO:0000313" key="10">
    <source>
        <dbReference type="EMBL" id="PSR73515.1"/>
    </source>
</evidence>
<dbReference type="Pfam" id="PF00128">
    <property type="entry name" value="Alpha-amylase"/>
    <property type="match status" value="1"/>
</dbReference>
<dbReference type="GO" id="GO:0004558">
    <property type="term" value="F:alpha-1,4-glucosidase activity"/>
    <property type="evidence" value="ECO:0007669"/>
    <property type="project" value="UniProtKB-EC"/>
</dbReference>
<dbReference type="InterPro" id="IPR045857">
    <property type="entry name" value="O16G_dom_2"/>
</dbReference>
<dbReference type="EMBL" id="MLYV02001070">
    <property type="protein sequence ID" value="PSR73515.1"/>
    <property type="molecule type" value="Genomic_DNA"/>
</dbReference>
<organism evidence="10 11">
    <name type="scientific">Hermanssonia centrifuga</name>
    <dbReference type="NCBI Taxonomy" id="98765"/>
    <lineage>
        <taxon>Eukaryota</taxon>
        <taxon>Fungi</taxon>
        <taxon>Dikarya</taxon>
        <taxon>Basidiomycota</taxon>
        <taxon>Agaricomycotina</taxon>
        <taxon>Agaricomycetes</taxon>
        <taxon>Polyporales</taxon>
        <taxon>Meruliaceae</taxon>
        <taxon>Hermanssonia</taxon>
    </lineage>
</organism>
<dbReference type="FunFam" id="3.90.400.10:FF:000003">
    <property type="entry name" value="Probable alpha-glucosidase (Maltase)"/>
    <property type="match status" value="1"/>
</dbReference>
<evidence type="ECO:0000256" key="1">
    <source>
        <dbReference type="ARBA" id="ARBA00001657"/>
    </source>
</evidence>
<evidence type="ECO:0000256" key="3">
    <source>
        <dbReference type="ARBA" id="ARBA00012741"/>
    </source>
</evidence>
<comment type="similarity">
    <text evidence="2">Belongs to the glycosyl hydrolase 13 family.</text>
</comment>
<protein>
    <recommendedName>
        <fullName evidence="8">Alpha-glucosidase</fullName>
        <ecNumber evidence="3">3.2.1.20</ecNumber>
    </recommendedName>
    <alternativeName>
        <fullName evidence="7">Maltase</fullName>
    </alternativeName>
</protein>
<dbReference type="GO" id="GO:0033934">
    <property type="term" value="F:glucan 1,4-alpha-maltotriohydrolase activity"/>
    <property type="evidence" value="ECO:0007669"/>
    <property type="project" value="TreeGrafter"/>
</dbReference>
<keyword evidence="6" id="KW-0462">Maltose metabolism</keyword>
<dbReference type="InterPro" id="IPR017853">
    <property type="entry name" value="GH"/>
</dbReference>
<dbReference type="PANTHER" id="PTHR10357:SF232">
    <property type="entry name" value="GLYCOSYL HYDROLASE FAMILY 13 CATALYTIC DOMAIN-CONTAINING PROTEIN"/>
    <property type="match status" value="1"/>
</dbReference>
<evidence type="ECO:0000313" key="11">
    <source>
        <dbReference type="Proteomes" id="UP000186601"/>
    </source>
</evidence>
<feature type="domain" description="Glycosyl hydrolase family 13 catalytic" evidence="9">
    <location>
        <begin position="26"/>
        <end position="449"/>
    </location>
</feature>
<dbReference type="OrthoDB" id="1740265at2759"/>
<dbReference type="InterPro" id="IPR006047">
    <property type="entry name" value="GH13_cat_dom"/>
</dbReference>
<dbReference type="Gene3D" id="2.60.40.1180">
    <property type="entry name" value="Golgi alpha-mannosidase II"/>
    <property type="match status" value="1"/>
</dbReference>
<dbReference type="SUPFAM" id="SSF51011">
    <property type="entry name" value="Glycosyl hydrolase domain"/>
    <property type="match status" value="1"/>
</dbReference>
<accession>A0A2R6NMB4</accession>